<proteinExistence type="predicted"/>
<dbReference type="AlphaFoldDB" id="A0A2P8C700"/>
<comment type="caution">
    <text evidence="2">The sequence shown here is derived from an EMBL/GenBank/DDBJ whole genome shotgun (WGS) entry which is preliminary data.</text>
</comment>
<name>A0A2P8C700_9BACT</name>
<evidence type="ECO:0008006" key="4">
    <source>
        <dbReference type="Google" id="ProtNLM"/>
    </source>
</evidence>
<dbReference type="Proteomes" id="UP000240621">
    <property type="component" value="Unassembled WGS sequence"/>
</dbReference>
<evidence type="ECO:0000313" key="2">
    <source>
        <dbReference type="EMBL" id="PSK80749.1"/>
    </source>
</evidence>
<feature type="chain" id="PRO_5015135972" description="Outer membrane beta-barrel porin/alpha-amylase" evidence="1">
    <location>
        <begin position="27"/>
        <end position="248"/>
    </location>
</feature>
<reference evidence="2 3" key="1">
    <citation type="submission" date="2018-03" db="EMBL/GenBank/DDBJ databases">
        <title>Genomic Encyclopedia of Archaeal and Bacterial Type Strains, Phase II (KMG-II): from individual species to whole genera.</title>
        <authorList>
            <person name="Goeker M."/>
        </authorList>
    </citation>
    <scope>NUCLEOTIDE SEQUENCE [LARGE SCALE GENOMIC DNA]</scope>
    <source>
        <strain evidence="2 3">DSM 27267</strain>
    </source>
</reference>
<evidence type="ECO:0000313" key="3">
    <source>
        <dbReference type="Proteomes" id="UP000240621"/>
    </source>
</evidence>
<sequence>MMKGRVQRSVVGACILLFSGSYQAYAGPPFKTDDPVPVPLGHWEYYVSSVSTYESTSWSGTLPHFEVNYGLIPHMQVHLLVPLNYSTEPHQQTQFGYADTELGVKYCFLKETKNRPQVGVFPIVEVPTVKNNTFSNGKVKTFLPVWAQKSWNKLTTYGGVGYQINPGTGNRNSTFAGWEMQYDFSKTVTLGGEIYYQSAGTDESQSTTGFDLGGFVNFSEKTHLLFSVGHSVAHASIFSSYLGLQWTI</sequence>
<protein>
    <recommendedName>
        <fullName evidence="4">Outer membrane beta-barrel porin/alpha-amylase</fullName>
    </recommendedName>
</protein>
<dbReference type="OrthoDB" id="110323at2"/>
<dbReference type="RefSeq" id="WP_146142072.1">
    <property type="nucleotide sequence ID" value="NZ_BLAU01000001.1"/>
</dbReference>
<dbReference type="EMBL" id="PYGC01000013">
    <property type="protein sequence ID" value="PSK80749.1"/>
    <property type="molecule type" value="Genomic_DNA"/>
</dbReference>
<keyword evidence="1" id="KW-0732">Signal</keyword>
<evidence type="ECO:0000256" key="1">
    <source>
        <dbReference type="SAM" id="SignalP"/>
    </source>
</evidence>
<organism evidence="2 3">
    <name type="scientific">Prolixibacter denitrificans</name>
    <dbReference type="NCBI Taxonomy" id="1541063"/>
    <lineage>
        <taxon>Bacteria</taxon>
        <taxon>Pseudomonadati</taxon>
        <taxon>Bacteroidota</taxon>
        <taxon>Bacteroidia</taxon>
        <taxon>Marinilabiliales</taxon>
        <taxon>Prolixibacteraceae</taxon>
        <taxon>Prolixibacter</taxon>
    </lineage>
</organism>
<gene>
    <name evidence="2" type="ORF">CLV93_11343</name>
</gene>
<accession>A0A2P8C700</accession>
<feature type="signal peptide" evidence="1">
    <location>
        <begin position="1"/>
        <end position="26"/>
    </location>
</feature>